<dbReference type="Proteomes" id="UP000485880">
    <property type="component" value="Unassembled WGS sequence"/>
</dbReference>
<evidence type="ECO:0000313" key="2">
    <source>
        <dbReference type="Proteomes" id="UP000485880"/>
    </source>
</evidence>
<evidence type="ECO:0000313" key="1">
    <source>
        <dbReference type="EMBL" id="VTZ50891.1"/>
    </source>
</evidence>
<name>A0A8B6M8T9_METTU</name>
<organism evidence="1 2">
    <name type="scientific">Methylocella tundrae</name>
    <dbReference type="NCBI Taxonomy" id="227605"/>
    <lineage>
        <taxon>Bacteria</taxon>
        <taxon>Pseudomonadati</taxon>
        <taxon>Pseudomonadota</taxon>
        <taxon>Alphaproteobacteria</taxon>
        <taxon>Hyphomicrobiales</taxon>
        <taxon>Beijerinckiaceae</taxon>
        <taxon>Methylocella</taxon>
    </lineage>
</organism>
<gene>
    <name evidence="1" type="ORF">MPC4_30075</name>
</gene>
<evidence type="ECO:0008006" key="3">
    <source>
        <dbReference type="Google" id="ProtNLM"/>
    </source>
</evidence>
<keyword evidence="2" id="KW-1185">Reference proteome</keyword>
<reference evidence="1 2" key="1">
    <citation type="submission" date="2019-05" db="EMBL/GenBank/DDBJ databases">
        <authorList>
            <person name="Farhan Ul Haque M."/>
        </authorList>
    </citation>
    <scope>NUCLEOTIDE SEQUENCE [LARGE SCALE GENOMIC DNA]</scope>
    <source>
        <strain evidence="1">2</strain>
    </source>
</reference>
<dbReference type="AlphaFoldDB" id="A0A8B6M8T9"/>
<proteinExistence type="predicted"/>
<dbReference type="EMBL" id="CABFMQ020000087">
    <property type="protein sequence ID" value="VTZ50891.1"/>
    <property type="molecule type" value="Genomic_DNA"/>
</dbReference>
<protein>
    <recommendedName>
        <fullName evidence="3">MetA-pathway of phenol degradation</fullName>
    </recommendedName>
</protein>
<dbReference type="RefSeq" id="WP_244628997.1">
    <property type="nucleotide sequence ID" value="NZ_CABFMQ020000087.1"/>
</dbReference>
<sequence length="365" mass="39004">MTGIGGAIVGDRAMGFGGRGQGRRLRGICPRPALIALSAILLLGATQRLAAQAGASDARDDADAARIDALLATPSALTPAPQTNIFATSPGLEEQAPSPRFTFNVLTPVYFNSNPESASAGGVSTAEVSPVGSLSWAAPVFDLPLRVSANLRAESDRFTGSSGPDLDKLAGTLRLQAIDPNNDQGFSPYLVYAPRMDLAPTFAQEIATRQDLNLGFNKIFNFDANFQAIPAAGNTRASTVWSFGLTFFAQRRFRDPTPSSYALYVIPSVSYVIDEQWNVSLGVETIRRWFDSNGGVSRADWLVEPIATLEFVLPASWLGAGGNARLFGQPALDFQTSYERASSSFSNSSFSTWTVGAALKTGWRF</sequence>
<comment type="caution">
    <text evidence="1">The sequence shown here is derived from an EMBL/GenBank/DDBJ whole genome shotgun (WGS) entry which is preliminary data.</text>
</comment>
<accession>A0A8B6M8T9</accession>